<keyword evidence="3 8" id="KW-0689">Ribosomal protein</keyword>
<dbReference type="EMBL" id="BFAD01000005">
    <property type="protein sequence ID" value="GBE83827.1"/>
    <property type="molecule type" value="Genomic_DNA"/>
</dbReference>
<evidence type="ECO:0000256" key="2">
    <source>
        <dbReference type="ARBA" id="ARBA00008945"/>
    </source>
</evidence>
<dbReference type="FunCoup" id="A0A401GNM1">
    <property type="interactions" value="126"/>
</dbReference>
<dbReference type="Gene3D" id="3.30.160.20">
    <property type="match status" value="1"/>
</dbReference>
<evidence type="ECO:0000256" key="1">
    <source>
        <dbReference type="ARBA" id="ARBA00004173"/>
    </source>
</evidence>
<dbReference type="RefSeq" id="XP_027614740.1">
    <property type="nucleotide sequence ID" value="XM_027758939.1"/>
</dbReference>
<dbReference type="STRING" id="139825.A0A401GNM1"/>
<evidence type="ECO:0000256" key="4">
    <source>
        <dbReference type="ARBA" id="ARBA00023128"/>
    </source>
</evidence>
<dbReference type="Pfam" id="PF03719">
    <property type="entry name" value="Ribosomal_S5_C"/>
    <property type="match status" value="1"/>
</dbReference>
<sequence>MNKLSGTLVSGVSRTARTRRQCRLLPSVRHYTDVPSSSNVSKPPSQEEVDKRSRLYLQKLQEDGGFPDLMEPDVLMDLHDSATFPPSRFTPYENKVVIRNDPSMFLALKEKLGETQEKHPDAEEHERDSEPDPLNFLHIGSRDIANKLYQYPLVSRRVVQQTGKGKVARIHYMMVAGDMNGLVGVGEGKATDGAHAMHQALVEAVRNMDYVERFEDRTVWTEMENKFASTRVIIRPRPVGFGLHVNPHIYHILKAAGIRDASAKVWGSRNPMMVVRATMQMLMPGNAPMGMGNGVGGKGRRLDKRVGMRSPDDIARDRGRKMVPLRTW</sequence>
<dbReference type="GO" id="GO:0005743">
    <property type="term" value="C:mitochondrial inner membrane"/>
    <property type="evidence" value="ECO:0007669"/>
    <property type="project" value="UniProtKB-ARBA"/>
</dbReference>
<dbReference type="InterPro" id="IPR005324">
    <property type="entry name" value="Ribosomal_uS5_C"/>
</dbReference>
<evidence type="ECO:0000313" key="13">
    <source>
        <dbReference type="Proteomes" id="UP000287166"/>
    </source>
</evidence>
<gene>
    <name evidence="12" type="ORF">SCP_0508840</name>
</gene>
<dbReference type="GO" id="GO:0003723">
    <property type="term" value="F:RNA binding"/>
    <property type="evidence" value="ECO:0007669"/>
    <property type="project" value="InterPro"/>
</dbReference>
<organism evidence="12 13">
    <name type="scientific">Sparassis crispa</name>
    <dbReference type="NCBI Taxonomy" id="139825"/>
    <lineage>
        <taxon>Eukaryota</taxon>
        <taxon>Fungi</taxon>
        <taxon>Dikarya</taxon>
        <taxon>Basidiomycota</taxon>
        <taxon>Agaricomycotina</taxon>
        <taxon>Agaricomycetes</taxon>
        <taxon>Polyporales</taxon>
        <taxon>Sparassidaceae</taxon>
        <taxon>Sparassis</taxon>
    </lineage>
</organism>
<reference evidence="12 13" key="1">
    <citation type="journal article" date="2018" name="Sci. Rep.">
        <title>Genome sequence of the cauliflower mushroom Sparassis crispa (Hanabiratake) and its association with beneficial usage.</title>
        <authorList>
            <person name="Kiyama R."/>
            <person name="Furutani Y."/>
            <person name="Kawaguchi K."/>
            <person name="Nakanishi T."/>
        </authorList>
    </citation>
    <scope>NUCLEOTIDE SEQUENCE [LARGE SCALE GENOMIC DNA]</scope>
</reference>
<dbReference type="GeneID" id="38780744"/>
<dbReference type="Gene3D" id="3.30.230.10">
    <property type="match status" value="1"/>
</dbReference>
<feature type="region of interest" description="Disordered" evidence="10">
    <location>
        <begin position="115"/>
        <end position="136"/>
    </location>
</feature>
<accession>A0A401GNM1</accession>
<dbReference type="AlphaFoldDB" id="A0A401GNM1"/>
<dbReference type="Proteomes" id="UP000287166">
    <property type="component" value="Unassembled WGS sequence"/>
</dbReference>
<dbReference type="OrthoDB" id="309483at2759"/>
<evidence type="ECO:0000256" key="7">
    <source>
        <dbReference type="ARBA" id="ARBA00041606"/>
    </source>
</evidence>
<comment type="similarity">
    <text evidence="2 9">Belongs to the universal ribosomal protein uS5 family.</text>
</comment>
<evidence type="ECO:0000256" key="9">
    <source>
        <dbReference type="RuleBase" id="RU003823"/>
    </source>
</evidence>
<keyword evidence="4" id="KW-0496">Mitochondrion</keyword>
<keyword evidence="5 8" id="KW-0687">Ribonucleoprotein</keyword>
<dbReference type="PANTHER" id="PTHR48277:SF1">
    <property type="entry name" value="MITOCHONDRIAL RIBOSOMAL PROTEIN S5"/>
    <property type="match status" value="1"/>
</dbReference>
<evidence type="ECO:0000256" key="8">
    <source>
        <dbReference type="PROSITE-ProRule" id="PRU00268"/>
    </source>
</evidence>
<evidence type="ECO:0000313" key="12">
    <source>
        <dbReference type="EMBL" id="GBE83827.1"/>
    </source>
</evidence>
<comment type="subcellular location">
    <subcellularLocation>
        <location evidence="1">Mitochondrion</location>
    </subcellularLocation>
</comment>
<dbReference type="GO" id="GO:0003735">
    <property type="term" value="F:structural constituent of ribosome"/>
    <property type="evidence" value="ECO:0007669"/>
    <property type="project" value="UniProtKB-UniRule"/>
</dbReference>
<evidence type="ECO:0000256" key="5">
    <source>
        <dbReference type="ARBA" id="ARBA00023274"/>
    </source>
</evidence>
<feature type="compositionally biased region" description="Basic and acidic residues" evidence="10">
    <location>
        <begin position="115"/>
        <end position="130"/>
    </location>
</feature>
<evidence type="ECO:0000259" key="11">
    <source>
        <dbReference type="PROSITE" id="PS50881"/>
    </source>
</evidence>
<dbReference type="InterPro" id="IPR000851">
    <property type="entry name" value="Ribosomal_uS5"/>
</dbReference>
<name>A0A401GNM1_9APHY</name>
<evidence type="ECO:0000256" key="3">
    <source>
        <dbReference type="ARBA" id="ARBA00022980"/>
    </source>
</evidence>
<proteinExistence type="inferred from homology"/>
<dbReference type="FunFam" id="3.30.230.10:FF:000002">
    <property type="entry name" value="30S ribosomal protein S5"/>
    <property type="match status" value="1"/>
</dbReference>
<dbReference type="InParanoid" id="A0A401GNM1"/>
<feature type="compositionally biased region" description="Low complexity" evidence="10">
    <location>
        <begin position="34"/>
        <end position="44"/>
    </location>
</feature>
<dbReference type="InterPro" id="IPR013810">
    <property type="entry name" value="Ribosomal_uS5_N"/>
</dbReference>
<dbReference type="PANTHER" id="PTHR48277">
    <property type="entry name" value="MITOCHONDRIAL RIBOSOMAL PROTEIN S5"/>
    <property type="match status" value="1"/>
</dbReference>
<dbReference type="InterPro" id="IPR014721">
    <property type="entry name" value="Ribsml_uS5_D2-typ_fold_subgr"/>
</dbReference>
<dbReference type="GO" id="GO:0006412">
    <property type="term" value="P:translation"/>
    <property type="evidence" value="ECO:0007669"/>
    <property type="project" value="InterPro"/>
</dbReference>
<dbReference type="GO" id="GO:0005763">
    <property type="term" value="C:mitochondrial small ribosomal subunit"/>
    <property type="evidence" value="ECO:0007669"/>
    <property type="project" value="UniProtKB-ARBA"/>
</dbReference>
<dbReference type="PROSITE" id="PS50881">
    <property type="entry name" value="S5_DSRBD"/>
    <property type="match status" value="1"/>
</dbReference>
<evidence type="ECO:0000256" key="6">
    <source>
        <dbReference type="ARBA" id="ARBA00039335"/>
    </source>
</evidence>
<dbReference type="Pfam" id="PF00333">
    <property type="entry name" value="Ribosomal_S5"/>
    <property type="match status" value="1"/>
</dbReference>
<feature type="domain" description="S5 DRBM" evidence="11">
    <location>
        <begin position="148"/>
        <end position="211"/>
    </location>
</feature>
<keyword evidence="13" id="KW-1185">Reference proteome</keyword>
<dbReference type="SUPFAM" id="SSF54211">
    <property type="entry name" value="Ribosomal protein S5 domain 2-like"/>
    <property type="match status" value="1"/>
</dbReference>
<feature type="region of interest" description="Disordered" evidence="10">
    <location>
        <begin position="30"/>
        <end position="51"/>
    </location>
</feature>
<evidence type="ECO:0000256" key="10">
    <source>
        <dbReference type="SAM" id="MobiDB-lite"/>
    </source>
</evidence>
<comment type="caution">
    <text evidence="12">The sequence shown here is derived from an EMBL/GenBank/DDBJ whole genome shotgun (WGS) entry which is preliminary data.</text>
</comment>
<dbReference type="FunFam" id="3.30.160.20:FF:000022">
    <property type="entry name" value="28S ribosomal protein S5, mitochondrial"/>
    <property type="match status" value="1"/>
</dbReference>
<dbReference type="SUPFAM" id="SSF54768">
    <property type="entry name" value="dsRNA-binding domain-like"/>
    <property type="match status" value="1"/>
</dbReference>
<protein>
    <recommendedName>
        <fullName evidence="6">Small ribosomal subunit protein uS5m</fullName>
    </recommendedName>
    <alternativeName>
        <fullName evidence="7">28S ribosomal protein S5, mitochondrial</fullName>
    </alternativeName>
</protein>
<dbReference type="InterPro" id="IPR020568">
    <property type="entry name" value="Ribosomal_Su5_D2-typ_SF"/>
</dbReference>